<dbReference type="AlphaFoldDB" id="A0A7D8UYE6"/>
<keyword evidence="2" id="KW-1185">Reference proteome</keyword>
<evidence type="ECO:0000313" key="1">
    <source>
        <dbReference type="EMBL" id="TVY52689.1"/>
    </source>
</evidence>
<dbReference type="EMBL" id="QGMG01000566">
    <property type="protein sequence ID" value="TVY52689.1"/>
    <property type="molecule type" value="Genomic_DNA"/>
</dbReference>
<accession>A0A7D8UYE6</accession>
<reference evidence="1 2" key="1">
    <citation type="submission" date="2018-05" db="EMBL/GenBank/DDBJ databases">
        <title>Whole genome sequencing for identification of molecular markers to develop diagnostic detection tools for the regulated plant pathogen Lachnellula willkommii.</title>
        <authorList>
            <person name="Giroux E."/>
            <person name="Bilodeau G."/>
        </authorList>
    </citation>
    <scope>NUCLEOTIDE SEQUENCE [LARGE SCALE GENOMIC DNA]</scope>
    <source>
        <strain evidence="1 2">CBS 625.97</strain>
    </source>
</reference>
<dbReference type="Proteomes" id="UP000481288">
    <property type="component" value="Unassembled WGS sequence"/>
</dbReference>
<proteinExistence type="predicted"/>
<gene>
    <name evidence="1" type="ORF">LCER1_G007945</name>
</gene>
<organism evidence="1 2">
    <name type="scientific">Lachnellula cervina</name>
    <dbReference type="NCBI Taxonomy" id="1316786"/>
    <lineage>
        <taxon>Eukaryota</taxon>
        <taxon>Fungi</taxon>
        <taxon>Dikarya</taxon>
        <taxon>Ascomycota</taxon>
        <taxon>Pezizomycotina</taxon>
        <taxon>Leotiomycetes</taxon>
        <taxon>Helotiales</taxon>
        <taxon>Lachnaceae</taxon>
        <taxon>Lachnellula</taxon>
    </lineage>
</organism>
<comment type="caution">
    <text evidence="1">The sequence shown here is derived from an EMBL/GenBank/DDBJ whole genome shotgun (WGS) entry which is preliminary data.</text>
</comment>
<sequence length="204" mass="22779">MNEALCSILCGEDEWSFDGEDKAMKFNSDGTGELWGRTCTQCWIIVDLQWKSISVKGPDTNAAPVQSKTAPSLIGEIELEITLLNRIPQEVQAYRSNPVFNELEDGAFQPGVYSIRIEKGNFILPCFAGDDGDRINTRYALRLLFDRSPYPPRKDWTEPEYGPDGCGFWDRKEFVGRSTPGLDGKRRAMNDPAPAGGWNSCAIC</sequence>
<protein>
    <submittedName>
        <fullName evidence="1">Uncharacterized protein</fullName>
    </submittedName>
</protein>
<name>A0A7D8UYE6_9HELO</name>
<evidence type="ECO:0000313" key="2">
    <source>
        <dbReference type="Proteomes" id="UP000481288"/>
    </source>
</evidence>
<dbReference type="OrthoDB" id="2935237at2759"/>